<feature type="domain" description="G-protein coupled receptors family 1 profile" evidence="12">
    <location>
        <begin position="42"/>
        <end position="203"/>
    </location>
</feature>
<keyword evidence="13" id="KW-1185">Reference proteome</keyword>
<evidence type="ECO:0000256" key="10">
    <source>
        <dbReference type="ARBA" id="ARBA00023224"/>
    </source>
</evidence>
<feature type="transmembrane region" description="Helical" evidence="11">
    <location>
        <begin position="58"/>
        <end position="77"/>
    </location>
</feature>
<accession>A0ABM3WLE7</accession>
<evidence type="ECO:0000256" key="7">
    <source>
        <dbReference type="ARBA" id="ARBA00022989"/>
    </source>
</evidence>
<dbReference type="PROSITE" id="PS50262">
    <property type="entry name" value="G_PROTEIN_RECEP_F1_2"/>
    <property type="match status" value="1"/>
</dbReference>
<dbReference type="Proteomes" id="UP001652624">
    <property type="component" value="Chromosome 23"/>
</dbReference>
<dbReference type="Gene3D" id="1.20.1070.10">
    <property type="entry name" value="Rhodopsin 7-helix transmembrane proteins"/>
    <property type="match status" value="1"/>
</dbReference>
<keyword evidence="8" id="KW-0675">Receptor</keyword>
<dbReference type="PANTHER" id="PTHR26453">
    <property type="entry name" value="OLFACTORY RECEPTOR"/>
    <property type="match status" value="1"/>
</dbReference>
<keyword evidence="4" id="KW-0716">Sensory transduction</keyword>
<dbReference type="SUPFAM" id="SSF81321">
    <property type="entry name" value="Family A G protein-coupled receptor-like"/>
    <property type="match status" value="1"/>
</dbReference>
<feature type="transmembrane region" description="Helical" evidence="11">
    <location>
        <begin position="12"/>
        <end position="38"/>
    </location>
</feature>
<dbReference type="RefSeq" id="XP_060037395.1">
    <property type="nucleotide sequence ID" value="XM_060181412.1"/>
</dbReference>
<evidence type="ECO:0000256" key="2">
    <source>
        <dbReference type="ARBA" id="ARBA00004651"/>
    </source>
</evidence>
<comment type="subcellular location">
    <subcellularLocation>
        <location evidence="2">Cell membrane</location>
        <topology evidence="2">Multi-pass membrane protein</topology>
    </subcellularLocation>
</comment>
<evidence type="ECO:0000256" key="6">
    <source>
        <dbReference type="ARBA" id="ARBA00022725"/>
    </source>
</evidence>
<protein>
    <submittedName>
        <fullName evidence="14">Olfactory receptor 10H2-like</fullName>
    </submittedName>
</protein>
<sequence length="203" mass="22805">MLGLNHTPVSEFILIGFSAFPPHLLPIFFLLFLLMYLFTLLGNLLITATVWSKRGLHTPMYLFLCALSISEVLYTVAITPRMLAARHAISLRACASQMFFSFTFGFTHSFLLTAMGYDHYVAICHPLCYPVLMGTWGCAHLVALSWVGGIIIGLVVTAAIFHLTFCGPNWIQYFLCHIPPLLKLACHQRQFKICVQCCPMKNV</sequence>
<organism evidence="13 14">
    <name type="scientific">Erinaceus europaeus</name>
    <name type="common">Western European hedgehog</name>
    <dbReference type="NCBI Taxonomy" id="9365"/>
    <lineage>
        <taxon>Eukaryota</taxon>
        <taxon>Metazoa</taxon>
        <taxon>Chordata</taxon>
        <taxon>Craniata</taxon>
        <taxon>Vertebrata</taxon>
        <taxon>Euteleostomi</taxon>
        <taxon>Mammalia</taxon>
        <taxon>Eutheria</taxon>
        <taxon>Laurasiatheria</taxon>
        <taxon>Eulipotyphla</taxon>
        <taxon>Erinaceidae</taxon>
        <taxon>Erinaceinae</taxon>
        <taxon>Erinaceus</taxon>
    </lineage>
</organism>
<proteinExistence type="predicted"/>
<evidence type="ECO:0000256" key="11">
    <source>
        <dbReference type="SAM" id="Phobius"/>
    </source>
</evidence>
<dbReference type="InterPro" id="IPR000276">
    <property type="entry name" value="GPCR_Rhodpsn"/>
</dbReference>
<gene>
    <name evidence="14" type="primary">LOC132535506</name>
</gene>
<evidence type="ECO:0000256" key="3">
    <source>
        <dbReference type="ARBA" id="ARBA00022475"/>
    </source>
</evidence>
<dbReference type="GeneID" id="132535506"/>
<dbReference type="Pfam" id="PF13853">
    <property type="entry name" value="7tm_4"/>
    <property type="match status" value="1"/>
</dbReference>
<keyword evidence="10" id="KW-0807">Transducer</keyword>
<name>A0ABM3WLE7_ERIEU</name>
<keyword evidence="3" id="KW-1003">Cell membrane</keyword>
<evidence type="ECO:0000313" key="14">
    <source>
        <dbReference type="RefSeq" id="XP_060037395.1"/>
    </source>
</evidence>
<feature type="transmembrane region" description="Helical" evidence="11">
    <location>
        <begin position="143"/>
        <end position="165"/>
    </location>
</feature>
<evidence type="ECO:0000256" key="8">
    <source>
        <dbReference type="ARBA" id="ARBA00023040"/>
    </source>
</evidence>
<evidence type="ECO:0000256" key="5">
    <source>
        <dbReference type="ARBA" id="ARBA00022692"/>
    </source>
</evidence>
<feature type="transmembrane region" description="Helical" evidence="11">
    <location>
        <begin position="98"/>
        <end position="117"/>
    </location>
</feature>
<evidence type="ECO:0000259" key="12">
    <source>
        <dbReference type="PROSITE" id="PS50262"/>
    </source>
</evidence>
<keyword evidence="5 11" id="KW-0812">Transmembrane</keyword>
<dbReference type="InterPro" id="IPR017452">
    <property type="entry name" value="GPCR_Rhodpsn_7TM"/>
</dbReference>
<evidence type="ECO:0000256" key="4">
    <source>
        <dbReference type="ARBA" id="ARBA00022606"/>
    </source>
</evidence>
<evidence type="ECO:0000313" key="13">
    <source>
        <dbReference type="Proteomes" id="UP001652624"/>
    </source>
</evidence>
<keyword evidence="7 11" id="KW-1133">Transmembrane helix</keyword>
<evidence type="ECO:0000256" key="1">
    <source>
        <dbReference type="ARBA" id="ARBA00003929"/>
    </source>
</evidence>
<dbReference type="InterPro" id="IPR000725">
    <property type="entry name" value="Olfact_rcpt"/>
</dbReference>
<comment type="function">
    <text evidence="1">Putative odorant or sperm cell receptor.</text>
</comment>
<keyword evidence="8" id="KW-0297">G-protein coupled receptor</keyword>
<reference evidence="14" key="1">
    <citation type="submission" date="2025-08" db="UniProtKB">
        <authorList>
            <consortium name="RefSeq"/>
        </authorList>
    </citation>
    <scope>IDENTIFICATION</scope>
</reference>
<keyword evidence="9 11" id="KW-0472">Membrane</keyword>
<dbReference type="PRINTS" id="PR00245">
    <property type="entry name" value="OLFACTORYR"/>
</dbReference>
<evidence type="ECO:0000256" key="9">
    <source>
        <dbReference type="ARBA" id="ARBA00023136"/>
    </source>
</evidence>
<keyword evidence="6" id="KW-0552">Olfaction</keyword>
<dbReference type="PRINTS" id="PR00237">
    <property type="entry name" value="GPCRRHODOPSN"/>
</dbReference>